<feature type="region of interest" description="Disordered" evidence="1">
    <location>
        <begin position="1"/>
        <end position="62"/>
    </location>
</feature>
<evidence type="ECO:0000313" key="2">
    <source>
        <dbReference type="EMBL" id="CDS04136.1"/>
    </source>
</evidence>
<protein>
    <submittedName>
        <fullName evidence="2">Uncharacterized protein</fullName>
    </submittedName>
</protein>
<feature type="compositionally biased region" description="Basic and acidic residues" evidence="1">
    <location>
        <begin position="50"/>
        <end position="59"/>
    </location>
</feature>
<feature type="region of interest" description="Disordered" evidence="1">
    <location>
        <begin position="337"/>
        <end position="464"/>
    </location>
</feature>
<feature type="compositionally biased region" description="Polar residues" evidence="1">
    <location>
        <begin position="181"/>
        <end position="200"/>
    </location>
</feature>
<name>A0A077WAW4_9FUNG</name>
<accession>A0A077WAW4</accession>
<dbReference type="OrthoDB" id="2282524at2759"/>
<proteinExistence type="predicted"/>
<dbReference type="EMBL" id="LK023314">
    <property type="protein sequence ID" value="CDS04136.1"/>
    <property type="molecule type" value="Genomic_DNA"/>
</dbReference>
<feature type="compositionally biased region" description="Low complexity" evidence="1">
    <location>
        <begin position="419"/>
        <end position="430"/>
    </location>
</feature>
<feature type="region of interest" description="Disordered" evidence="1">
    <location>
        <begin position="137"/>
        <end position="200"/>
    </location>
</feature>
<dbReference type="AlphaFoldDB" id="A0A077WAW4"/>
<sequence length="609" mass="68841">MLQELFAEINDYLGDSPRPSQTENVPSSTTEYPIDNNDAPPILLESDDEGEKHEVEARKTPQSASYDDVCPITEEKPSVCICYKCNRERRENNTSTYDSTQLPKERVTPIRSQSTIIDSSHSGISFGCITDRFKQTFGSNNSTDHKSSRTTTKSDKPARRWISRPKSLPSLKSTFGMAEAKSSQADMTTSTPTGYKQSSSYQHIGVPAENQYQEQSAHAVIGLTGFHEQQQPFLTPSARTGGEHVALRMAESRNIPRRQDRMMAYTNAYHDCIMARTNIIPWLTKQYSKGPPDAMFEYTPKPRKVGKSILSIFKRCAEKQQQQHMQQQHMQPISTYIVSTNTPSPLPSSQQQQPPSEPGLAYSGSSSSSNDTTPISVLGNTPNTNNSHISTSSGSSISLHHETTPSPSYGNQTIMDDPSSSSIMLAPSSSTGHQKQKQPVSILKKTRSSTSLPPSQSMEPDYPPKSRLLRARRHRSMYAPPPPPPHPSMMDDLYDQDDYYDVLDDADYYYRGSGYRQPAPPAVALEYEEDALDDGPYYDDSMDEDAEEEEYYDDVDGPYYYNNRRRMLPRTRPPPLTRMLPPPPIMRRRRSLYMDDPRRRCRLTRRVYC</sequence>
<feature type="compositionally biased region" description="Low complexity" evidence="1">
    <location>
        <begin position="380"/>
        <end position="398"/>
    </location>
</feature>
<feature type="compositionally biased region" description="Polar residues" evidence="1">
    <location>
        <begin position="18"/>
        <end position="31"/>
    </location>
</feature>
<evidence type="ECO:0000256" key="1">
    <source>
        <dbReference type="SAM" id="MobiDB-lite"/>
    </source>
</evidence>
<organism evidence="2">
    <name type="scientific">Lichtheimia ramosa</name>
    <dbReference type="NCBI Taxonomy" id="688394"/>
    <lineage>
        <taxon>Eukaryota</taxon>
        <taxon>Fungi</taxon>
        <taxon>Fungi incertae sedis</taxon>
        <taxon>Mucoromycota</taxon>
        <taxon>Mucoromycotina</taxon>
        <taxon>Mucoromycetes</taxon>
        <taxon>Mucorales</taxon>
        <taxon>Lichtheimiaceae</taxon>
        <taxon>Lichtheimia</taxon>
    </lineage>
</organism>
<feature type="compositionally biased region" description="Polar residues" evidence="1">
    <location>
        <begin position="448"/>
        <end position="458"/>
    </location>
</feature>
<feature type="compositionally biased region" description="Polar residues" evidence="1">
    <location>
        <begin position="404"/>
        <end position="414"/>
    </location>
</feature>
<feature type="compositionally biased region" description="Polar residues" evidence="1">
    <location>
        <begin position="370"/>
        <end position="379"/>
    </location>
</feature>
<reference evidence="2" key="1">
    <citation type="journal article" date="2014" name="Genome Announc.">
        <title>De novo whole-genome sequence and genome annotation of Lichtheimia ramosa.</title>
        <authorList>
            <person name="Linde J."/>
            <person name="Schwartze V."/>
            <person name="Binder U."/>
            <person name="Lass-Florl C."/>
            <person name="Voigt K."/>
            <person name="Horn F."/>
        </authorList>
    </citation>
    <scope>NUCLEOTIDE SEQUENCE</scope>
    <source>
        <strain evidence="2">JMRC FSU:6197</strain>
    </source>
</reference>
<feature type="compositionally biased region" description="Basic and acidic residues" evidence="1">
    <location>
        <begin position="143"/>
        <end position="158"/>
    </location>
</feature>
<gene>
    <name evidence="2" type="ORF">LRAMOSA07091</name>
</gene>